<dbReference type="Gene3D" id="1.10.260.40">
    <property type="entry name" value="lambda repressor-like DNA-binding domains"/>
    <property type="match status" value="1"/>
</dbReference>
<dbReference type="AlphaFoldDB" id="A0A1I6ZSV0"/>
<evidence type="ECO:0000259" key="1">
    <source>
        <dbReference type="PROSITE" id="PS50943"/>
    </source>
</evidence>
<dbReference type="GO" id="GO:0003677">
    <property type="term" value="F:DNA binding"/>
    <property type="evidence" value="ECO:0007669"/>
    <property type="project" value="InterPro"/>
</dbReference>
<name>A0A1I6ZSV0_9GAMM</name>
<accession>A0A1I6ZSV0</accession>
<dbReference type="OrthoDB" id="6240846at2"/>
<dbReference type="InterPro" id="IPR010982">
    <property type="entry name" value="Lambda_DNA-bd_dom_sf"/>
</dbReference>
<dbReference type="SMART" id="SM00530">
    <property type="entry name" value="HTH_XRE"/>
    <property type="match status" value="1"/>
</dbReference>
<gene>
    <name evidence="2" type="ORF">SAMN04487956_11321</name>
</gene>
<dbReference type="InterPro" id="IPR001387">
    <property type="entry name" value="Cro/C1-type_HTH"/>
</dbReference>
<proteinExistence type="predicted"/>
<feature type="domain" description="HTH cro/C1-type" evidence="1">
    <location>
        <begin position="33"/>
        <end position="88"/>
    </location>
</feature>
<dbReference type="Pfam" id="PF01381">
    <property type="entry name" value="HTH_3"/>
    <property type="match status" value="1"/>
</dbReference>
<organism evidence="2 3">
    <name type="scientific">Halomonas saccharevitans</name>
    <dbReference type="NCBI Taxonomy" id="416872"/>
    <lineage>
        <taxon>Bacteria</taxon>
        <taxon>Pseudomonadati</taxon>
        <taxon>Pseudomonadota</taxon>
        <taxon>Gammaproteobacteria</taxon>
        <taxon>Oceanospirillales</taxon>
        <taxon>Halomonadaceae</taxon>
        <taxon>Halomonas</taxon>
    </lineage>
</organism>
<dbReference type="RefSeq" id="WP_089848772.1">
    <property type="nucleotide sequence ID" value="NZ_FPAQ01000013.1"/>
</dbReference>
<dbReference type="EMBL" id="FPAQ01000013">
    <property type="protein sequence ID" value="SFT65691.1"/>
    <property type="molecule type" value="Genomic_DNA"/>
</dbReference>
<dbReference type="Proteomes" id="UP000199594">
    <property type="component" value="Unassembled WGS sequence"/>
</dbReference>
<reference evidence="2 3" key="1">
    <citation type="submission" date="2016-10" db="EMBL/GenBank/DDBJ databases">
        <authorList>
            <person name="de Groot N.N."/>
        </authorList>
    </citation>
    <scope>NUCLEOTIDE SEQUENCE [LARGE SCALE GENOMIC DNA]</scope>
    <source>
        <strain evidence="2 3">CGMCC 1.6493</strain>
    </source>
</reference>
<evidence type="ECO:0000313" key="3">
    <source>
        <dbReference type="Proteomes" id="UP000199594"/>
    </source>
</evidence>
<dbReference type="SUPFAM" id="SSF47413">
    <property type="entry name" value="lambda repressor-like DNA-binding domains"/>
    <property type="match status" value="1"/>
</dbReference>
<dbReference type="CDD" id="cd00093">
    <property type="entry name" value="HTH_XRE"/>
    <property type="match status" value="1"/>
</dbReference>
<evidence type="ECO:0000313" key="2">
    <source>
        <dbReference type="EMBL" id="SFT65691.1"/>
    </source>
</evidence>
<sequence length="111" mass="12330">MKTDTLTPEAREAALLEQLRQLLRGELSEGQVLRYLRREVLGMSQGDYARLVGISRRTLSDIERDAGNASMASMDRVFRPLGLRVGLLPRQPALLSRLVADDDEASAAHAR</sequence>
<protein>
    <submittedName>
        <fullName evidence="2">Helix-turn-helix</fullName>
    </submittedName>
</protein>
<dbReference type="PROSITE" id="PS50943">
    <property type="entry name" value="HTH_CROC1"/>
    <property type="match status" value="1"/>
</dbReference>